<dbReference type="InterPro" id="IPR027383">
    <property type="entry name" value="Znf_put"/>
</dbReference>
<evidence type="ECO:0000256" key="3">
    <source>
        <dbReference type="SAM" id="MobiDB-lite"/>
    </source>
</evidence>
<keyword evidence="7" id="KW-1185">Reference proteome</keyword>
<keyword evidence="4" id="KW-1133">Transmembrane helix</keyword>
<evidence type="ECO:0000256" key="1">
    <source>
        <dbReference type="ARBA" id="ARBA00023015"/>
    </source>
</evidence>
<name>A0ABR6EC73_9ACTN</name>
<keyword evidence="4" id="KW-0472">Membrane</keyword>
<evidence type="ECO:0000313" key="6">
    <source>
        <dbReference type="EMBL" id="MBB1242929.1"/>
    </source>
</evidence>
<evidence type="ECO:0000256" key="2">
    <source>
        <dbReference type="ARBA" id="ARBA00023163"/>
    </source>
</evidence>
<feature type="region of interest" description="Disordered" evidence="3">
    <location>
        <begin position="78"/>
        <end position="101"/>
    </location>
</feature>
<feature type="domain" description="Putative zinc-finger" evidence="5">
    <location>
        <begin position="16"/>
        <end position="42"/>
    </location>
</feature>
<keyword evidence="4" id="KW-0812">Transmembrane</keyword>
<organism evidence="6 7">
    <name type="scientific">Streptomyces durbertensis</name>
    <dbReference type="NCBI Taxonomy" id="2448886"/>
    <lineage>
        <taxon>Bacteria</taxon>
        <taxon>Bacillati</taxon>
        <taxon>Actinomycetota</taxon>
        <taxon>Actinomycetes</taxon>
        <taxon>Kitasatosporales</taxon>
        <taxon>Streptomycetaceae</taxon>
        <taxon>Streptomyces</taxon>
    </lineage>
</organism>
<protein>
    <submittedName>
        <fullName evidence="6">Zf-HC2 domain-containing protein</fullName>
    </submittedName>
</protein>
<keyword evidence="1" id="KW-0805">Transcription regulation</keyword>
<evidence type="ECO:0000313" key="7">
    <source>
        <dbReference type="Proteomes" id="UP000766698"/>
    </source>
</evidence>
<reference evidence="7" key="1">
    <citation type="journal article" date="2020" name="Syst. Appl. Microbiol.">
        <title>Streptomyces alkaliterrae sp. nov., isolated from an alkaline soil, and emended descriptions of Streptomyces alkaliphilus, Streptomyces calidiresistens and Streptomyces durbertensis.</title>
        <authorList>
            <person name="Swiecimska M."/>
            <person name="Golinska P."/>
            <person name="Nouioui I."/>
            <person name="Wypij M."/>
            <person name="Rai M."/>
            <person name="Sangal V."/>
            <person name="Goodfellow M."/>
        </authorList>
    </citation>
    <scope>NUCLEOTIDE SEQUENCE [LARGE SCALE GENOMIC DNA]</scope>
    <source>
        <strain evidence="7">DSM 104538</strain>
    </source>
</reference>
<dbReference type="EMBL" id="WMLF01000042">
    <property type="protein sequence ID" value="MBB1242929.1"/>
    <property type="molecule type" value="Genomic_DNA"/>
</dbReference>
<feature type="region of interest" description="Disordered" evidence="3">
    <location>
        <begin position="163"/>
        <end position="194"/>
    </location>
</feature>
<proteinExistence type="predicted"/>
<gene>
    <name evidence="6" type="ORF">GL263_05015</name>
</gene>
<feature type="transmembrane region" description="Helical" evidence="4">
    <location>
        <begin position="146"/>
        <end position="165"/>
    </location>
</feature>
<dbReference type="Pfam" id="PF13490">
    <property type="entry name" value="zf-HC2"/>
    <property type="match status" value="1"/>
</dbReference>
<accession>A0ABR6EC73</accession>
<dbReference type="Gene3D" id="1.10.10.1320">
    <property type="entry name" value="Anti-sigma factor, zinc-finger domain"/>
    <property type="match status" value="1"/>
</dbReference>
<dbReference type="Proteomes" id="UP000766698">
    <property type="component" value="Unassembled WGS sequence"/>
</dbReference>
<keyword evidence="2" id="KW-0804">Transcription</keyword>
<dbReference type="InterPro" id="IPR041916">
    <property type="entry name" value="Anti_sigma_zinc_sf"/>
</dbReference>
<evidence type="ECO:0000259" key="5">
    <source>
        <dbReference type="Pfam" id="PF13490"/>
    </source>
</evidence>
<evidence type="ECO:0000256" key="4">
    <source>
        <dbReference type="SAM" id="Phobius"/>
    </source>
</evidence>
<feature type="compositionally biased region" description="Low complexity" evidence="3">
    <location>
        <begin position="163"/>
        <end position="181"/>
    </location>
</feature>
<sequence length="194" mass="19780">MSATAEPSPAELHLGDRLAALIDGELEDDARERVLAHLATCACCKAEADAQRQVKSFFADTAPPPPSDGLLARLQGLPAGPLRADEPPGPALPFPGGELPGGSAPAPFGGPAEVFDAQRGFRIHRGPDTEDRSVELERAASRGRRLAFAAAGAFSLAAVALGGALSTGPTGSGPAPTAGRAGRQRVVSSVTQFR</sequence>
<comment type="caution">
    <text evidence="6">The sequence shown here is derived from an EMBL/GenBank/DDBJ whole genome shotgun (WGS) entry which is preliminary data.</text>
</comment>